<name>A0A8S1C2F6_9INSE</name>
<dbReference type="Proteomes" id="UP000494165">
    <property type="component" value="Unassembled WGS sequence"/>
</dbReference>
<gene>
    <name evidence="14" type="ORF">CLODIP_2_CD16205</name>
</gene>
<dbReference type="PROSITE" id="PS50157">
    <property type="entry name" value="ZINC_FINGER_C2H2_2"/>
    <property type="match status" value="3"/>
</dbReference>
<evidence type="ECO:0000259" key="13">
    <source>
        <dbReference type="PROSITE" id="PS50157"/>
    </source>
</evidence>
<evidence type="ECO:0000256" key="10">
    <source>
        <dbReference type="ARBA" id="ARBA00038409"/>
    </source>
</evidence>
<reference evidence="14 15" key="1">
    <citation type="submission" date="2020-04" db="EMBL/GenBank/DDBJ databases">
        <authorList>
            <person name="Alioto T."/>
            <person name="Alioto T."/>
            <person name="Gomez Garrido J."/>
        </authorList>
    </citation>
    <scope>NUCLEOTIDE SEQUENCE [LARGE SCALE GENOMIC DNA]</scope>
</reference>
<dbReference type="Pfam" id="PF00096">
    <property type="entry name" value="zf-C2H2"/>
    <property type="match status" value="2"/>
</dbReference>
<keyword evidence="5" id="KW-0862">Zinc</keyword>
<dbReference type="Gene3D" id="3.30.160.60">
    <property type="entry name" value="Classic Zinc Finger"/>
    <property type="match status" value="3"/>
</dbReference>
<accession>A0A8S1C2F6</accession>
<evidence type="ECO:0000256" key="4">
    <source>
        <dbReference type="ARBA" id="ARBA00022771"/>
    </source>
</evidence>
<evidence type="ECO:0000256" key="7">
    <source>
        <dbReference type="ARBA" id="ARBA00023125"/>
    </source>
</evidence>
<dbReference type="GO" id="GO:0000978">
    <property type="term" value="F:RNA polymerase II cis-regulatory region sequence-specific DNA binding"/>
    <property type="evidence" value="ECO:0007669"/>
    <property type="project" value="TreeGrafter"/>
</dbReference>
<evidence type="ECO:0000256" key="11">
    <source>
        <dbReference type="PROSITE-ProRule" id="PRU00042"/>
    </source>
</evidence>
<evidence type="ECO:0000313" key="15">
    <source>
        <dbReference type="Proteomes" id="UP000494165"/>
    </source>
</evidence>
<feature type="region of interest" description="Disordered" evidence="12">
    <location>
        <begin position="1"/>
        <end position="101"/>
    </location>
</feature>
<evidence type="ECO:0000256" key="6">
    <source>
        <dbReference type="ARBA" id="ARBA00023015"/>
    </source>
</evidence>
<dbReference type="FunFam" id="3.30.160.60:FF:001110">
    <property type="entry name" value="Krueppel factor 13"/>
    <property type="match status" value="1"/>
</dbReference>
<evidence type="ECO:0000256" key="12">
    <source>
        <dbReference type="SAM" id="MobiDB-lite"/>
    </source>
</evidence>
<dbReference type="GO" id="GO:0005634">
    <property type="term" value="C:nucleus"/>
    <property type="evidence" value="ECO:0007669"/>
    <property type="project" value="UniProtKB-SubCell"/>
</dbReference>
<evidence type="ECO:0000256" key="3">
    <source>
        <dbReference type="ARBA" id="ARBA00022737"/>
    </source>
</evidence>
<evidence type="ECO:0000256" key="5">
    <source>
        <dbReference type="ARBA" id="ARBA00022833"/>
    </source>
</evidence>
<dbReference type="AlphaFoldDB" id="A0A8S1C2F6"/>
<evidence type="ECO:0000256" key="9">
    <source>
        <dbReference type="ARBA" id="ARBA00023242"/>
    </source>
</evidence>
<keyword evidence="7" id="KW-0238">DNA-binding</keyword>
<keyword evidence="3" id="KW-0677">Repeat</keyword>
<dbReference type="InterPro" id="IPR036236">
    <property type="entry name" value="Znf_C2H2_sf"/>
</dbReference>
<feature type="compositionally biased region" description="Low complexity" evidence="12">
    <location>
        <begin position="81"/>
        <end position="95"/>
    </location>
</feature>
<evidence type="ECO:0000313" key="14">
    <source>
        <dbReference type="EMBL" id="CAB3366090.1"/>
    </source>
</evidence>
<keyword evidence="9" id="KW-0539">Nucleus</keyword>
<dbReference type="GO" id="GO:0008270">
    <property type="term" value="F:zinc ion binding"/>
    <property type="evidence" value="ECO:0007669"/>
    <property type="project" value="UniProtKB-KW"/>
</dbReference>
<feature type="compositionally biased region" description="Acidic residues" evidence="12">
    <location>
        <begin position="727"/>
        <end position="737"/>
    </location>
</feature>
<keyword evidence="6" id="KW-0805">Transcription regulation</keyword>
<feature type="compositionally biased region" description="Polar residues" evidence="12">
    <location>
        <begin position="745"/>
        <end position="768"/>
    </location>
</feature>
<evidence type="ECO:0000256" key="2">
    <source>
        <dbReference type="ARBA" id="ARBA00022723"/>
    </source>
</evidence>
<dbReference type="PANTHER" id="PTHR23235">
    <property type="entry name" value="KRUEPPEL-LIKE TRANSCRIPTION FACTOR"/>
    <property type="match status" value="1"/>
</dbReference>
<sequence length="768" mass="82218">MSSATNKVKEEDCFLPYPPSPTKQLQDNPAPSPLALLAATCSKIGGANGEGGSPGEPQPVAQSQDGNIVIVPVSTPPPSQTPTQQQQQSGTVTPGPSTPQQQIRLVNGSATFIQQADGSLVQTSPQTNQQQQIITLQQLQQLQNQQQQQFLPLVQQQVSCSSDGESKQTLVSLQSVQGLPGQFLQVSAEGQIMSAQAQQSQQQNLAAAAAAAGYNVHPLQTVTVDGQEAVFIPATALTSSPGGQASGQTLMTQTGQIIRTQVPSSSAQATVVNAGLLQNMVAQHTVQMAAPSGQQIIRGANAQMVQFPTMQQSIPVQVPVSTANGQTVYQTIHFPVQALTTTIPAGNILSSQGQTLQMIQQLSQPVTQQIQLPSQPQMAQIITSSGQIQQVQIASHQLTQQTPTSANQSTVVNTSEASSSATAAQQAQTAQAAPQQIQSQQITLTGANGQQITVIPASSLANLQAAQQVRQQSNIIQIPGLGSIQGIPIQNIPGLGNVQIIQAGSLQNIQGLQGLQNIQLSAPTTINVAPQQTTTLQTFPPGTQIISAQQLQESGDCKWQVLTTAQSTPQTFRAPSPVQTQTVTQVATETHLDQSSSTTKTRVRRVACTCPNCTDGERYRGGNRKKQHICHIAGCNKVYGKTSHLRAHLRWHTGERPFVCNWLFCGKRFTRSDELQRHRRTHTGEKRFQCTECNKKFMRSDHLSKHIRTHSKVRSSGQADGSKIEDSMGEDDPSSPEDENKMIITIQTEADQSEIISDQLQGESSLSN</sequence>
<keyword evidence="15" id="KW-1185">Reference proteome</keyword>
<evidence type="ECO:0000256" key="1">
    <source>
        <dbReference type="ARBA" id="ARBA00004123"/>
    </source>
</evidence>
<dbReference type="OrthoDB" id="6365676at2759"/>
<dbReference type="InterPro" id="IPR013087">
    <property type="entry name" value="Znf_C2H2_type"/>
</dbReference>
<feature type="domain" description="C2H2-type" evidence="13">
    <location>
        <begin position="658"/>
        <end position="687"/>
    </location>
</feature>
<dbReference type="PROSITE" id="PS00028">
    <property type="entry name" value="ZINC_FINGER_C2H2_1"/>
    <property type="match status" value="3"/>
</dbReference>
<feature type="domain" description="C2H2-type" evidence="13">
    <location>
        <begin position="628"/>
        <end position="657"/>
    </location>
</feature>
<keyword evidence="8" id="KW-0804">Transcription</keyword>
<dbReference type="SMART" id="SM00355">
    <property type="entry name" value="ZnF_C2H2"/>
    <property type="match status" value="3"/>
</dbReference>
<dbReference type="PANTHER" id="PTHR23235:SF120">
    <property type="entry name" value="KRUPPEL-LIKE FACTOR 15"/>
    <property type="match status" value="1"/>
</dbReference>
<dbReference type="SUPFAM" id="SSF57667">
    <property type="entry name" value="beta-beta-alpha zinc fingers"/>
    <property type="match status" value="3"/>
</dbReference>
<feature type="region of interest" description="Disordered" evidence="12">
    <location>
        <begin position="702"/>
        <end position="768"/>
    </location>
</feature>
<feature type="domain" description="C2H2-type" evidence="13">
    <location>
        <begin position="688"/>
        <end position="715"/>
    </location>
</feature>
<comment type="subcellular location">
    <subcellularLocation>
        <location evidence="1">Nucleus</location>
    </subcellularLocation>
</comment>
<protein>
    <recommendedName>
        <fullName evidence="13">C2H2-type domain-containing protein</fullName>
    </recommendedName>
</protein>
<comment type="similarity">
    <text evidence="10">Belongs to the Sp1 C2H2-type zinc-finger protein family.</text>
</comment>
<organism evidence="14 15">
    <name type="scientific">Cloeon dipterum</name>
    <dbReference type="NCBI Taxonomy" id="197152"/>
    <lineage>
        <taxon>Eukaryota</taxon>
        <taxon>Metazoa</taxon>
        <taxon>Ecdysozoa</taxon>
        <taxon>Arthropoda</taxon>
        <taxon>Hexapoda</taxon>
        <taxon>Insecta</taxon>
        <taxon>Pterygota</taxon>
        <taxon>Palaeoptera</taxon>
        <taxon>Ephemeroptera</taxon>
        <taxon>Pisciforma</taxon>
        <taxon>Baetidae</taxon>
        <taxon>Cloeon</taxon>
    </lineage>
</organism>
<dbReference type="FunFam" id="3.30.160.60:FF:000014">
    <property type="entry name" value="Transcription factor Sp3"/>
    <property type="match status" value="1"/>
</dbReference>
<dbReference type="GO" id="GO:0000981">
    <property type="term" value="F:DNA-binding transcription factor activity, RNA polymerase II-specific"/>
    <property type="evidence" value="ECO:0007669"/>
    <property type="project" value="TreeGrafter"/>
</dbReference>
<keyword evidence="2" id="KW-0479">Metal-binding</keyword>
<proteinExistence type="inferred from homology"/>
<dbReference type="EMBL" id="CADEPI010000023">
    <property type="protein sequence ID" value="CAB3366090.1"/>
    <property type="molecule type" value="Genomic_DNA"/>
</dbReference>
<evidence type="ECO:0000256" key="8">
    <source>
        <dbReference type="ARBA" id="ARBA00023163"/>
    </source>
</evidence>
<comment type="caution">
    <text evidence="14">The sequence shown here is derived from an EMBL/GenBank/DDBJ whole genome shotgun (WGS) entry which is preliminary data.</text>
</comment>
<keyword evidence="4 11" id="KW-0863">Zinc-finger</keyword>